<organism evidence="2 3">
    <name type="scientific">Anaerospora hongkongensis</name>
    <dbReference type="NCBI Taxonomy" id="244830"/>
    <lineage>
        <taxon>Bacteria</taxon>
        <taxon>Bacillati</taxon>
        <taxon>Bacillota</taxon>
        <taxon>Negativicutes</taxon>
        <taxon>Selenomonadales</taxon>
        <taxon>Sporomusaceae</taxon>
        <taxon>Anaerospora</taxon>
    </lineage>
</organism>
<feature type="coiled-coil region" evidence="1">
    <location>
        <begin position="233"/>
        <end position="305"/>
    </location>
</feature>
<dbReference type="SUPFAM" id="SSF52540">
    <property type="entry name" value="P-loop containing nucleoside triphosphate hydrolases"/>
    <property type="match status" value="2"/>
</dbReference>
<name>A0A4R1Q3G6_9FIRM</name>
<comment type="caution">
    <text evidence="2">The sequence shown here is derived from an EMBL/GenBank/DDBJ whole genome shotgun (WGS) entry which is preliminary data.</text>
</comment>
<dbReference type="OrthoDB" id="1873901at2"/>
<dbReference type="Proteomes" id="UP000295063">
    <property type="component" value="Unassembled WGS sequence"/>
</dbReference>
<dbReference type="EMBL" id="SLUI01000001">
    <property type="protein sequence ID" value="TCL40028.1"/>
    <property type="molecule type" value="Genomic_DNA"/>
</dbReference>
<dbReference type="GO" id="GO:0004527">
    <property type="term" value="F:exonuclease activity"/>
    <property type="evidence" value="ECO:0007669"/>
    <property type="project" value="UniProtKB-KW"/>
</dbReference>
<dbReference type="GO" id="GO:0006302">
    <property type="term" value="P:double-strand break repair"/>
    <property type="evidence" value="ECO:0007669"/>
    <property type="project" value="InterPro"/>
</dbReference>
<dbReference type="GO" id="GO:0016887">
    <property type="term" value="F:ATP hydrolysis activity"/>
    <property type="evidence" value="ECO:0007669"/>
    <property type="project" value="InterPro"/>
</dbReference>
<dbReference type="Gene3D" id="3.40.50.300">
    <property type="entry name" value="P-loop containing nucleotide triphosphate hydrolases"/>
    <property type="match status" value="2"/>
</dbReference>
<evidence type="ECO:0000256" key="1">
    <source>
        <dbReference type="SAM" id="Coils"/>
    </source>
</evidence>
<sequence>MSKLTAIEFKNMKGQTAVQELTGMDIFTGRNGAGKTTRIQALGYAMLGYVPGQKKTATDTFKMSTGDNMSVGLRTESFSHVRTLTRSEKRNAKNGETTVTIKESISVSPSAGERTDTDKSIRIGTEIGNFPVMMDFSEFLSMSDAKRRDFIYGLSPITSDSWNRDRIEDYLSKKLLTDELQINNPEQFSVMQELITKAIAEYPIGFGVSEGLQSMLGWLETEKKFWSSKQKDAQGAVRQISELKNDLEETERGIVAKKQELELLQNSLIDIEKQLTAGEEKQKAADKKNARLAMLNLEIAKLEELPVHDLIALDTKISEHQGQLVDPPNNDNELATIKTKISDIRVSRKELEDKARGVKSTISTIKTTVATLEDALRKVGELSGRCVAHHMVKCPKDFSDPALVDGVKRNKVAADAKVAELEKEVAGIEGQIKILDEQETDQQNRQAQLAKEAQEINQRNASINKSITELTNERNGYVQKNADRDSKLKVYREELNRLQAEPDEVVIDIGPLKERAENSRTAITSLKAVVDQKEKARQALIMVQQSMINNRKAEYNATCSKLIADTLGAKGVQGELVKEILQPIKEDIGANLALMGFDYEPFFQTESDTGKEIFQFGWINAKGHYVNFDALSTGQQTVFLAAMMVTIIDRAKPKLRLLVMDNLNHLDKKNFQLLLNGLAEVRGKLDNIILAGAIEFDFTADNWTVWNLSGAEDGNDARIA</sequence>
<accession>A0A4R1Q3G6</accession>
<dbReference type="InterPro" id="IPR027417">
    <property type="entry name" value="P-loop_NTPase"/>
</dbReference>
<evidence type="ECO:0000313" key="2">
    <source>
        <dbReference type="EMBL" id="TCL40028.1"/>
    </source>
</evidence>
<dbReference type="RefSeq" id="WP_132074259.1">
    <property type="nucleotide sequence ID" value="NZ_SLUI01000001.1"/>
</dbReference>
<protein>
    <submittedName>
        <fullName evidence="2">Exonuclease SbcC</fullName>
    </submittedName>
</protein>
<evidence type="ECO:0000313" key="3">
    <source>
        <dbReference type="Proteomes" id="UP000295063"/>
    </source>
</evidence>
<keyword evidence="2" id="KW-0269">Exonuclease</keyword>
<gene>
    <name evidence="2" type="ORF">EV210_101228</name>
</gene>
<feature type="coiled-coil region" evidence="1">
    <location>
        <begin position="404"/>
        <end position="501"/>
    </location>
</feature>
<dbReference type="AlphaFoldDB" id="A0A4R1Q3G6"/>
<keyword evidence="2" id="KW-0378">Hydrolase</keyword>
<keyword evidence="1" id="KW-0175">Coiled coil</keyword>
<reference evidence="2 3" key="1">
    <citation type="submission" date="2019-03" db="EMBL/GenBank/DDBJ databases">
        <title>Genomic Encyclopedia of Type Strains, Phase IV (KMG-IV): sequencing the most valuable type-strain genomes for metagenomic binning, comparative biology and taxonomic classification.</title>
        <authorList>
            <person name="Goeker M."/>
        </authorList>
    </citation>
    <scope>NUCLEOTIDE SEQUENCE [LARGE SCALE GENOMIC DNA]</scope>
    <source>
        <strain evidence="2 3">DSM 15969</strain>
    </source>
</reference>
<keyword evidence="2" id="KW-0540">Nuclease</keyword>
<keyword evidence="3" id="KW-1185">Reference proteome</keyword>
<proteinExistence type="predicted"/>